<dbReference type="RefSeq" id="WP_078573701.1">
    <property type="nucleotide sequence ID" value="NZ_JACIZB010000012.1"/>
</dbReference>
<evidence type="ECO:0000313" key="4">
    <source>
        <dbReference type="Proteomes" id="UP000242224"/>
    </source>
</evidence>
<dbReference type="PROSITE" id="PS50405">
    <property type="entry name" value="GST_CTER"/>
    <property type="match status" value="1"/>
</dbReference>
<dbReference type="PANTHER" id="PTHR44051:SF8">
    <property type="entry name" value="GLUTATHIONE S-TRANSFERASE GSTA"/>
    <property type="match status" value="1"/>
</dbReference>
<proteinExistence type="predicted"/>
<dbReference type="Proteomes" id="UP000242224">
    <property type="component" value="Unassembled WGS sequence"/>
</dbReference>
<dbReference type="Pfam" id="PF13409">
    <property type="entry name" value="GST_N_2"/>
    <property type="match status" value="1"/>
</dbReference>
<keyword evidence="4" id="KW-1185">Reference proteome</keyword>
<dbReference type="Gene3D" id="1.20.1050.10">
    <property type="match status" value="1"/>
</dbReference>
<comment type="caution">
    <text evidence="3">The sequence shown here is derived from an EMBL/GenBank/DDBJ whole genome shotgun (WGS) entry which is preliminary data.</text>
</comment>
<dbReference type="InterPro" id="IPR004046">
    <property type="entry name" value="GST_C"/>
</dbReference>
<dbReference type="SUPFAM" id="SSF52833">
    <property type="entry name" value="Thioredoxin-like"/>
    <property type="match status" value="1"/>
</dbReference>
<dbReference type="InterPro" id="IPR004045">
    <property type="entry name" value="Glutathione_S-Trfase_N"/>
</dbReference>
<name>A0ABX3MPG5_9RHOB</name>
<dbReference type="Pfam" id="PF00043">
    <property type="entry name" value="GST_C"/>
    <property type="match status" value="1"/>
</dbReference>
<reference evidence="3 4" key="1">
    <citation type="submission" date="2016-11" db="EMBL/GenBank/DDBJ databases">
        <title>A multilocus sequence analysis scheme for characterization of bacteria in the genus Thioclava.</title>
        <authorList>
            <person name="Liu Y."/>
            <person name="Shao Z."/>
        </authorList>
    </citation>
    <scope>NUCLEOTIDE SEQUENCE [LARGE SCALE GENOMIC DNA]</scope>
    <source>
        <strain evidence="3 4">11.10-0-13</strain>
    </source>
</reference>
<dbReference type="InterPro" id="IPR040079">
    <property type="entry name" value="Glutathione_S-Trfase"/>
</dbReference>
<organism evidence="3 4">
    <name type="scientific">Thioclava marina</name>
    <dbReference type="NCBI Taxonomy" id="1915077"/>
    <lineage>
        <taxon>Bacteria</taxon>
        <taxon>Pseudomonadati</taxon>
        <taxon>Pseudomonadota</taxon>
        <taxon>Alphaproteobacteria</taxon>
        <taxon>Rhodobacterales</taxon>
        <taxon>Paracoccaceae</taxon>
        <taxon>Thioclava</taxon>
    </lineage>
</organism>
<dbReference type="PANTHER" id="PTHR44051">
    <property type="entry name" value="GLUTATHIONE S-TRANSFERASE-RELATED"/>
    <property type="match status" value="1"/>
</dbReference>
<dbReference type="InterPro" id="IPR036249">
    <property type="entry name" value="Thioredoxin-like_sf"/>
</dbReference>
<dbReference type="SFLD" id="SFLDG00358">
    <property type="entry name" value="Main_(cytGST)"/>
    <property type="match status" value="1"/>
</dbReference>
<dbReference type="SUPFAM" id="SSF47616">
    <property type="entry name" value="GST C-terminal domain-like"/>
    <property type="match status" value="1"/>
</dbReference>
<feature type="domain" description="GST C-terminal" evidence="2">
    <location>
        <begin position="95"/>
        <end position="219"/>
    </location>
</feature>
<evidence type="ECO:0000259" key="2">
    <source>
        <dbReference type="PROSITE" id="PS50405"/>
    </source>
</evidence>
<dbReference type="InterPro" id="IPR036282">
    <property type="entry name" value="Glutathione-S-Trfase_C_sf"/>
</dbReference>
<dbReference type="InterPro" id="IPR010987">
    <property type="entry name" value="Glutathione-S-Trfase_C-like"/>
</dbReference>
<dbReference type="SFLD" id="SFLDS00019">
    <property type="entry name" value="Glutathione_Transferase_(cytos"/>
    <property type="match status" value="1"/>
</dbReference>
<dbReference type="CDD" id="cd03046">
    <property type="entry name" value="GST_N_GTT1_like"/>
    <property type="match status" value="1"/>
</dbReference>
<gene>
    <name evidence="3" type="ORF">BMG00_06560</name>
</gene>
<protein>
    <submittedName>
        <fullName evidence="3">Glutathione S-transferase</fullName>
    </submittedName>
</protein>
<dbReference type="Gene3D" id="3.40.30.10">
    <property type="entry name" value="Glutaredoxin"/>
    <property type="match status" value="1"/>
</dbReference>
<dbReference type="PROSITE" id="PS50404">
    <property type="entry name" value="GST_NTER"/>
    <property type="match status" value="1"/>
</dbReference>
<accession>A0ABX3MPG5</accession>
<evidence type="ECO:0000259" key="1">
    <source>
        <dbReference type="PROSITE" id="PS50404"/>
    </source>
</evidence>
<sequence>MITIYGNYHSRASRALWLLEELGLPFKLRFVAQANRFKDPLAPNVPLNTRSPEFRKLSPMGAIPVLEEDGLVLTESLAINLHLARKAGGPLAPAHENELAQMEQWALFAATWIETDALALSFIYRRKEQDTPEGRAEIAALCSKLARPLLALEAHLGSHSHMVGGRFTVADLNLAEILRYGQDHPPLLDPYPRLQSWIALCQKRPAFREMWAKREAEPI</sequence>
<evidence type="ECO:0000313" key="3">
    <source>
        <dbReference type="EMBL" id="OOY13431.1"/>
    </source>
</evidence>
<dbReference type="EMBL" id="MPZS01000001">
    <property type="protein sequence ID" value="OOY13431.1"/>
    <property type="molecule type" value="Genomic_DNA"/>
</dbReference>
<feature type="domain" description="GST N-terminal" evidence="1">
    <location>
        <begin position="1"/>
        <end position="91"/>
    </location>
</feature>